<dbReference type="Gene3D" id="3.40.50.1820">
    <property type="entry name" value="alpha/beta hydrolase"/>
    <property type="match status" value="1"/>
</dbReference>
<evidence type="ECO:0008006" key="2">
    <source>
        <dbReference type="Google" id="ProtNLM"/>
    </source>
</evidence>
<name>A0A0F9UG75_9ZZZZ</name>
<organism evidence="1">
    <name type="scientific">marine sediment metagenome</name>
    <dbReference type="NCBI Taxonomy" id="412755"/>
    <lineage>
        <taxon>unclassified sequences</taxon>
        <taxon>metagenomes</taxon>
        <taxon>ecological metagenomes</taxon>
    </lineage>
</organism>
<evidence type="ECO:0000313" key="1">
    <source>
        <dbReference type="EMBL" id="KKN90674.1"/>
    </source>
</evidence>
<dbReference type="PANTHER" id="PTHR47381">
    <property type="entry name" value="ALPHA/BETA-HYDROLASES SUPERFAMILY PROTEIN"/>
    <property type="match status" value="1"/>
</dbReference>
<dbReference type="PANTHER" id="PTHR47381:SF3">
    <property type="entry name" value="ALPHA_BETA-HYDROLASES SUPERFAMILY PROTEIN"/>
    <property type="match status" value="1"/>
</dbReference>
<dbReference type="Pfam" id="PF12715">
    <property type="entry name" value="Abhydrolase_7"/>
    <property type="match status" value="1"/>
</dbReference>
<proteinExistence type="predicted"/>
<gene>
    <name evidence="1" type="ORF">LCGC14_0226170</name>
</gene>
<protein>
    <recommendedName>
        <fullName evidence="2">Acetyl xylan esterase domain-containing protein</fullName>
    </recommendedName>
</protein>
<dbReference type="InterPro" id="IPR029058">
    <property type="entry name" value="AB_hydrolase_fold"/>
</dbReference>
<sequence>MAKTKPTLHLSTLELHRHLMATKPPAMSFRGRTKKHVAAWQRKLRGKLKMMLGWDNLPRGKDRCPLKVRSLWKRQTKLGTIEKIVFTAEPKSDVPGYICLPAKGKPPYNWFICVQGHSTGVHNSIAVDFKTNTRRIKVEGEQDFAIGCMERGIAALCIEQRAFGERWLNYPKYPKLTGSCSGAATHALQLGRTLIGERVFDVDRGIDLLATRKDVRMNTLGLMGLSGGGTITTFASALLSRLKMSMPAGYFCTFKDSIMAMPHCGCNYVPGLLTVAEMADVLGLFAPKPVVVVTGKDDPIFPIRGVRSEFRRLQGIYKAAGAPDNCKLVVGDGEHQFFAEQGWKAMFKVGGL</sequence>
<comment type="caution">
    <text evidence="1">The sequence shown here is derived from an EMBL/GenBank/DDBJ whole genome shotgun (WGS) entry which is preliminary data.</text>
</comment>
<dbReference type="AlphaFoldDB" id="A0A0F9UG75"/>
<dbReference type="InterPro" id="IPR025890">
    <property type="entry name" value="Abhydrolase_bac"/>
</dbReference>
<dbReference type="ESTHER" id="9zzzz-a0a0f9ug75">
    <property type="family name" value="Abhydrolase_7"/>
</dbReference>
<dbReference type="SUPFAM" id="SSF53474">
    <property type="entry name" value="alpha/beta-Hydrolases"/>
    <property type="match status" value="1"/>
</dbReference>
<dbReference type="EMBL" id="LAZR01000108">
    <property type="protein sequence ID" value="KKN90674.1"/>
    <property type="molecule type" value="Genomic_DNA"/>
</dbReference>
<reference evidence="1" key="1">
    <citation type="journal article" date="2015" name="Nature">
        <title>Complex archaea that bridge the gap between prokaryotes and eukaryotes.</title>
        <authorList>
            <person name="Spang A."/>
            <person name="Saw J.H."/>
            <person name="Jorgensen S.L."/>
            <person name="Zaremba-Niedzwiedzka K."/>
            <person name="Martijn J."/>
            <person name="Lind A.E."/>
            <person name="van Eijk R."/>
            <person name="Schleper C."/>
            <person name="Guy L."/>
            <person name="Ettema T.J."/>
        </authorList>
    </citation>
    <scope>NUCLEOTIDE SEQUENCE</scope>
</reference>
<accession>A0A0F9UG75</accession>